<sequence>MFSKTLVSYVTLFLAVATSVQAHAAISPALGVEGVPVRSDVQRPSVSTPCGKVNVAGSIGASTSVAATADGKFTFDIKNFNAGRDGSRQLKSISVDPTGTGKKFVAAKVVSSGDLAPTSVGTQKVVGQLPAGMKCTGGKSKNSCVVSFVTQGGFGNCGVVSQGSQKRDDERTCTFCHCSAFMGSFMAC</sequence>
<accession>A0ACB8SA03</accession>
<protein>
    <submittedName>
        <fullName evidence="1">Uncharacterized protein</fullName>
    </submittedName>
</protein>
<keyword evidence="2" id="KW-1185">Reference proteome</keyword>
<evidence type="ECO:0000313" key="2">
    <source>
        <dbReference type="Proteomes" id="UP000814033"/>
    </source>
</evidence>
<gene>
    <name evidence="1" type="ORF">FA95DRAFT_1481999</name>
</gene>
<organism evidence="1 2">
    <name type="scientific">Auriscalpium vulgare</name>
    <dbReference type="NCBI Taxonomy" id="40419"/>
    <lineage>
        <taxon>Eukaryota</taxon>
        <taxon>Fungi</taxon>
        <taxon>Dikarya</taxon>
        <taxon>Basidiomycota</taxon>
        <taxon>Agaricomycotina</taxon>
        <taxon>Agaricomycetes</taxon>
        <taxon>Russulales</taxon>
        <taxon>Auriscalpiaceae</taxon>
        <taxon>Auriscalpium</taxon>
    </lineage>
</organism>
<dbReference type="EMBL" id="MU275841">
    <property type="protein sequence ID" value="KAI0053144.1"/>
    <property type="molecule type" value="Genomic_DNA"/>
</dbReference>
<evidence type="ECO:0000313" key="1">
    <source>
        <dbReference type="EMBL" id="KAI0053144.1"/>
    </source>
</evidence>
<dbReference type="Proteomes" id="UP000814033">
    <property type="component" value="Unassembled WGS sequence"/>
</dbReference>
<name>A0ACB8SA03_9AGAM</name>
<comment type="caution">
    <text evidence="1">The sequence shown here is derived from an EMBL/GenBank/DDBJ whole genome shotgun (WGS) entry which is preliminary data.</text>
</comment>
<reference evidence="1" key="2">
    <citation type="journal article" date="2022" name="New Phytol.">
        <title>Evolutionary transition to the ectomycorrhizal habit in the genomes of a hyperdiverse lineage of mushroom-forming fungi.</title>
        <authorList>
            <person name="Looney B."/>
            <person name="Miyauchi S."/>
            <person name="Morin E."/>
            <person name="Drula E."/>
            <person name="Courty P.E."/>
            <person name="Kohler A."/>
            <person name="Kuo A."/>
            <person name="LaButti K."/>
            <person name="Pangilinan J."/>
            <person name="Lipzen A."/>
            <person name="Riley R."/>
            <person name="Andreopoulos W."/>
            <person name="He G."/>
            <person name="Johnson J."/>
            <person name="Nolan M."/>
            <person name="Tritt A."/>
            <person name="Barry K.W."/>
            <person name="Grigoriev I.V."/>
            <person name="Nagy L.G."/>
            <person name="Hibbett D."/>
            <person name="Henrissat B."/>
            <person name="Matheny P.B."/>
            <person name="Labbe J."/>
            <person name="Martin F.M."/>
        </authorList>
    </citation>
    <scope>NUCLEOTIDE SEQUENCE</scope>
    <source>
        <strain evidence="1">FP105234-sp</strain>
    </source>
</reference>
<reference evidence="1" key="1">
    <citation type="submission" date="2021-02" db="EMBL/GenBank/DDBJ databases">
        <authorList>
            <consortium name="DOE Joint Genome Institute"/>
            <person name="Ahrendt S."/>
            <person name="Looney B.P."/>
            <person name="Miyauchi S."/>
            <person name="Morin E."/>
            <person name="Drula E."/>
            <person name="Courty P.E."/>
            <person name="Chicoki N."/>
            <person name="Fauchery L."/>
            <person name="Kohler A."/>
            <person name="Kuo A."/>
            <person name="Labutti K."/>
            <person name="Pangilinan J."/>
            <person name="Lipzen A."/>
            <person name="Riley R."/>
            <person name="Andreopoulos W."/>
            <person name="He G."/>
            <person name="Johnson J."/>
            <person name="Barry K.W."/>
            <person name="Grigoriev I.V."/>
            <person name="Nagy L."/>
            <person name="Hibbett D."/>
            <person name="Henrissat B."/>
            <person name="Matheny P.B."/>
            <person name="Labbe J."/>
            <person name="Martin F."/>
        </authorList>
    </citation>
    <scope>NUCLEOTIDE SEQUENCE</scope>
    <source>
        <strain evidence="1">FP105234-sp</strain>
    </source>
</reference>
<proteinExistence type="predicted"/>